<dbReference type="Proteomes" id="UP000005272">
    <property type="component" value="Unassembled WGS sequence"/>
</dbReference>
<protein>
    <submittedName>
        <fullName evidence="1">Uncharacterized protein</fullName>
    </submittedName>
</protein>
<proteinExistence type="predicted"/>
<organism evidence="1 2">
    <name type="scientific">Escherichia coli DEC2D</name>
    <dbReference type="NCBI Taxonomy" id="868141"/>
    <lineage>
        <taxon>Bacteria</taxon>
        <taxon>Pseudomonadati</taxon>
        <taxon>Pseudomonadota</taxon>
        <taxon>Gammaproteobacteria</taxon>
        <taxon>Enterobacterales</taxon>
        <taxon>Enterobacteriaceae</taxon>
        <taxon>Escherichia</taxon>
    </lineage>
</organism>
<comment type="caution">
    <text evidence="1">The sequence shown here is derived from an EMBL/GenBank/DDBJ whole genome shotgun (WGS) entry which is preliminary data.</text>
</comment>
<reference evidence="1 2" key="1">
    <citation type="journal article" date="2012" name="J. Bacteriol.">
        <title>Draft Genome Sequences of the Diarrheagenic Escherichia coli Collection.</title>
        <authorList>
            <person name="Hazen T.H."/>
            <person name="Sahl J.W."/>
            <person name="Redman J.C."/>
            <person name="Morris C.R."/>
            <person name="Daugherty S.C."/>
            <person name="Chibucos M.C."/>
            <person name="Sengamalay N.A."/>
            <person name="Fraser-Liggett C.M."/>
            <person name="Steinsland H."/>
            <person name="Whittam T.S."/>
            <person name="Whittam B."/>
            <person name="Manning S.D."/>
            <person name="Rasko D.A."/>
        </authorList>
    </citation>
    <scope>NUCLEOTIDE SEQUENCE [LARGE SCALE GENOMIC DNA]</scope>
    <source>
        <strain evidence="1 2">DEC2D</strain>
    </source>
</reference>
<sequence>MTDMTEIVNGDSTHVHADFPGVNRLKFLFLACQSIEDF</sequence>
<name>A0A828U995_ECOLX</name>
<evidence type="ECO:0000313" key="2">
    <source>
        <dbReference type="Proteomes" id="UP000005272"/>
    </source>
</evidence>
<dbReference type="EMBL" id="AIFC01000012">
    <property type="protein sequence ID" value="EHU48268.1"/>
    <property type="molecule type" value="Genomic_DNA"/>
</dbReference>
<accession>A0A828U995</accession>
<dbReference type="AlphaFoldDB" id="A0A828U995"/>
<gene>
    <name evidence="1" type="ORF">ECDEC2D_0643</name>
</gene>
<evidence type="ECO:0000313" key="1">
    <source>
        <dbReference type="EMBL" id="EHU48268.1"/>
    </source>
</evidence>